<evidence type="ECO:0000256" key="1">
    <source>
        <dbReference type="SAM" id="Phobius"/>
    </source>
</evidence>
<keyword evidence="1" id="KW-1133">Transmembrane helix</keyword>
<dbReference type="EMBL" id="MZ747520">
    <property type="protein sequence ID" value="UAW09238.1"/>
    <property type="molecule type" value="Genomic_DNA"/>
</dbReference>
<reference evidence="2 3" key="1">
    <citation type="submission" date="2021-08" db="EMBL/GenBank/DDBJ databases">
        <authorList>
            <person name="Adair T.L."/>
            <person name="Crowhurst L.V."/>
            <person name="Estes A.V."/>
            <person name="Howard M.F."/>
            <person name="Khader N.M."/>
            <person name="Khan M.F."/>
            <person name="Mersereau M.D."/>
            <person name="Mullassery N.B."/>
            <person name="Ngo J.M."/>
            <person name="Noonan C.G."/>
            <person name="Phan K.B."/>
            <person name="Reddy J.S."/>
            <person name="Roberts E.D."/>
            <person name="Sagireddy S."/>
            <person name="Trammell A.M."/>
            <person name="Trampedach S.K."/>
            <person name="White A.M."/>
            <person name="Yamada E."/>
            <person name="Avernini S."/>
            <person name="Gilbert M.G."/>
            <person name="Wire N.L."/>
            <person name="Young E.A."/>
            <person name="Merkhofer E.C."/>
            <person name="Garlena R.A."/>
            <person name="Russell D.A."/>
            <person name="Jacobs-Sera D."/>
            <person name="Hatfull G.F."/>
        </authorList>
    </citation>
    <scope>NUCLEOTIDE SEQUENCE [LARGE SCALE GENOMIC DNA]</scope>
</reference>
<dbReference type="RefSeq" id="YP_010666856.1">
    <property type="nucleotide sequence ID" value="NC_070946.1"/>
</dbReference>
<keyword evidence="1" id="KW-0472">Membrane</keyword>
<dbReference type="GeneID" id="77942963"/>
<organism evidence="2 3">
    <name type="scientific">Arthrobacter phage Dynamite</name>
    <dbReference type="NCBI Taxonomy" id="2867479"/>
    <lineage>
        <taxon>Viruses</taxon>
        <taxon>Duplodnaviria</taxon>
        <taxon>Heunggongvirae</taxon>
        <taxon>Uroviricota</taxon>
        <taxon>Caudoviricetes</taxon>
        <taxon>Mudcatvirus</taxon>
        <taxon>Mudcatvirus dynamite</taxon>
    </lineage>
</organism>
<feature type="transmembrane region" description="Helical" evidence="1">
    <location>
        <begin position="69"/>
        <end position="87"/>
    </location>
</feature>
<name>A0AAE9BRD3_9CAUD</name>
<evidence type="ECO:0000313" key="3">
    <source>
        <dbReference type="Proteomes" id="UP000827859"/>
    </source>
</evidence>
<protein>
    <submittedName>
        <fullName evidence="2">Uncharacterized protein</fullName>
    </submittedName>
</protein>
<sequence length="102" mass="12158">MNTIGKKPKQPKDLPPFDMPINTWRAHLKYPEYFIRPPEIKTPPKCAKHHLEYEGIDDRNVFMFRCRKCNLLCLFSHTYIDLLYLAMTGKKSPDYLFPKVKE</sequence>
<dbReference type="Proteomes" id="UP000827859">
    <property type="component" value="Segment"/>
</dbReference>
<keyword evidence="1" id="KW-0812">Transmembrane</keyword>
<keyword evidence="3" id="KW-1185">Reference proteome</keyword>
<accession>A0AAE9BRD3</accession>
<gene>
    <name evidence="2" type="primary">77</name>
    <name evidence="2" type="ORF">SEA_DYNAMITE_77</name>
</gene>
<dbReference type="KEGG" id="vg:77942963"/>
<evidence type="ECO:0000313" key="2">
    <source>
        <dbReference type="EMBL" id="UAW09238.1"/>
    </source>
</evidence>
<proteinExistence type="predicted"/>